<dbReference type="EMBL" id="DSEU01000038">
    <property type="protein sequence ID" value="HEM66943.1"/>
    <property type="molecule type" value="Genomic_DNA"/>
</dbReference>
<sequence length="228" mass="26574">MVKIAEAVEIIIRGVYDQVMNCVRHDLHCLDPPCLTSGMLDLYKIHNYSTKINFWKAVEEIVRRYNNVELFKSRFGLFRLVFHHGIEEVYRVNGANIYVDVLDCDTAKCSVTPRSHVLRIYLEGVYNNRVILRMNIVTLIKIAIYENPYFRDCVENFAQNPFEQQTVFSLAQCTLAILFKHKSIFDLLFTKMPKDINEIVKRSPILKKYIGVGESRSPPHPKEQGFQL</sequence>
<dbReference type="AlphaFoldDB" id="A0A7J2U3V5"/>
<proteinExistence type="predicted"/>
<organism evidence="1">
    <name type="scientific">Ignisphaera aggregans</name>
    <dbReference type="NCBI Taxonomy" id="334771"/>
    <lineage>
        <taxon>Archaea</taxon>
        <taxon>Thermoproteota</taxon>
        <taxon>Thermoprotei</taxon>
        <taxon>Desulfurococcales</taxon>
        <taxon>Desulfurococcaceae</taxon>
        <taxon>Ignisphaera</taxon>
    </lineage>
</organism>
<comment type="caution">
    <text evidence="1">The sequence shown here is derived from an EMBL/GenBank/DDBJ whole genome shotgun (WGS) entry which is preliminary data.</text>
</comment>
<reference evidence="1" key="1">
    <citation type="journal article" date="2020" name="mSystems">
        <title>Genome- and Community-Level Interaction Insights into Carbon Utilization and Element Cycling Functions of Hydrothermarchaeota in Hydrothermal Sediment.</title>
        <authorList>
            <person name="Zhou Z."/>
            <person name="Liu Y."/>
            <person name="Xu W."/>
            <person name="Pan J."/>
            <person name="Luo Z.H."/>
            <person name="Li M."/>
        </authorList>
    </citation>
    <scope>NUCLEOTIDE SEQUENCE [LARGE SCALE GENOMIC DNA]</scope>
    <source>
        <strain evidence="1">SpSt-125</strain>
    </source>
</reference>
<accession>A0A7J2U3V5</accession>
<protein>
    <submittedName>
        <fullName evidence="1">Uncharacterized protein</fullName>
    </submittedName>
</protein>
<gene>
    <name evidence="1" type="ORF">ENO26_05170</name>
</gene>
<name>A0A7J2U3V5_9CREN</name>
<evidence type="ECO:0000313" key="1">
    <source>
        <dbReference type="EMBL" id="HEM66943.1"/>
    </source>
</evidence>